<sequence>MPEPLGPTTQVMPGSKRSVVAEAKDLKPFSVRLLRCTGRILSVRVRSGERTRVAGPARGGALGAWRSTNRVA</sequence>
<name>A0A918LHV3_9PSEU</name>
<reference evidence="1" key="1">
    <citation type="journal article" date="2014" name="Int. J. Syst. Evol. Microbiol.">
        <title>Complete genome sequence of Corynebacterium casei LMG S-19264T (=DSM 44701T), isolated from a smear-ripened cheese.</title>
        <authorList>
            <consortium name="US DOE Joint Genome Institute (JGI-PGF)"/>
            <person name="Walter F."/>
            <person name="Albersmeier A."/>
            <person name="Kalinowski J."/>
            <person name="Ruckert C."/>
        </authorList>
    </citation>
    <scope>NUCLEOTIDE SEQUENCE</scope>
    <source>
        <strain evidence="1">JCM 3276</strain>
    </source>
</reference>
<gene>
    <name evidence="1" type="ORF">GCM10010171_53350</name>
</gene>
<comment type="caution">
    <text evidence="1">The sequence shown here is derived from an EMBL/GenBank/DDBJ whole genome shotgun (WGS) entry which is preliminary data.</text>
</comment>
<reference evidence="1" key="2">
    <citation type="submission" date="2020-09" db="EMBL/GenBank/DDBJ databases">
        <authorList>
            <person name="Sun Q."/>
            <person name="Ohkuma M."/>
        </authorList>
    </citation>
    <scope>NUCLEOTIDE SEQUENCE</scope>
    <source>
        <strain evidence="1">JCM 3276</strain>
    </source>
</reference>
<proteinExistence type="predicted"/>
<accession>A0A918LHV3</accession>
<organism evidence="1 2">
    <name type="scientific">Actinokineospora fastidiosa</name>
    <dbReference type="NCBI Taxonomy" id="1816"/>
    <lineage>
        <taxon>Bacteria</taxon>
        <taxon>Bacillati</taxon>
        <taxon>Actinomycetota</taxon>
        <taxon>Actinomycetes</taxon>
        <taxon>Pseudonocardiales</taxon>
        <taxon>Pseudonocardiaceae</taxon>
        <taxon>Actinokineospora</taxon>
    </lineage>
</organism>
<dbReference type="Proteomes" id="UP000660680">
    <property type="component" value="Unassembled WGS sequence"/>
</dbReference>
<evidence type="ECO:0000313" key="2">
    <source>
        <dbReference type="Proteomes" id="UP000660680"/>
    </source>
</evidence>
<dbReference type="EMBL" id="BMRB01000006">
    <property type="protein sequence ID" value="GGS51623.1"/>
    <property type="molecule type" value="Genomic_DNA"/>
</dbReference>
<evidence type="ECO:0000313" key="1">
    <source>
        <dbReference type="EMBL" id="GGS51623.1"/>
    </source>
</evidence>
<protein>
    <submittedName>
        <fullName evidence="1">Uncharacterized protein</fullName>
    </submittedName>
</protein>
<keyword evidence="2" id="KW-1185">Reference proteome</keyword>
<dbReference type="AlphaFoldDB" id="A0A918LHV3"/>